<dbReference type="SMART" id="SM00093">
    <property type="entry name" value="SERPIN"/>
    <property type="match status" value="2"/>
</dbReference>
<feature type="domain" description="Serpin" evidence="6">
    <location>
        <begin position="32"/>
        <end position="387"/>
    </location>
</feature>
<evidence type="ECO:0000313" key="7">
    <source>
        <dbReference type="EMBL" id="KAH0809544.1"/>
    </source>
</evidence>
<dbReference type="Gene3D" id="2.30.39.10">
    <property type="entry name" value="Alpha-1-antitrypsin, domain 1"/>
    <property type="match status" value="4"/>
</dbReference>
<dbReference type="EMBL" id="JABDTM020028072">
    <property type="protein sequence ID" value="KAH0809544.1"/>
    <property type="molecule type" value="Genomic_DNA"/>
</dbReference>
<protein>
    <recommendedName>
        <fullName evidence="6">Serpin domain-containing protein</fullName>
    </recommendedName>
</protein>
<proteinExistence type="inferred from homology"/>
<evidence type="ECO:0000256" key="2">
    <source>
        <dbReference type="ARBA" id="ARBA00022690"/>
    </source>
</evidence>
<feature type="signal peptide" evidence="5">
    <location>
        <begin position="1"/>
        <end position="16"/>
    </location>
</feature>
<dbReference type="PROSITE" id="PS00284">
    <property type="entry name" value="SERPIN"/>
    <property type="match status" value="2"/>
</dbReference>
<dbReference type="GO" id="GO:0005615">
    <property type="term" value="C:extracellular space"/>
    <property type="evidence" value="ECO:0007669"/>
    <property type="project" value="InterPro"/>
</dbReference>
<evidence type="ECO:0000259" key="6">
    <source>
        <dbReference type="SMART" id="SM00093"/>
    </source>
</evidence>
<evidence type="ECO:0000256" key="5">
    <source>
        <dbReference type="SAM" id="SignalP"/>
    </source>
</evidence>
<dbReference type="Proteomes" id="UP000719412">
    <property type="component" value="Unassembled WGS sequence"/>
</dbReference>
<evidence type="ECO:0000313" key="8">
    <source>
        <dbReference type="Proteomes" id="UP000719412"/>
    </source>
</evidence>
<keyword evidence="3" id="KW-0722">Serine protease inhibitor</keyword>
<dbReference type="InterPro" id="IPR036186">
    <property type="entry name" value="Serpin_sf"/>
</dbReference>
<dbReference type="CDD" id="cd19955">
    <property type="entry name" value="serpin48-like_insects"/>
    <property type="match status" value="2"/>
</dbReference>
<keyword evidence="8" id="KW-1185">Reference proteome</keyword>
<evidence type="ECO:0000256" key="1">
    <source>
        <dbReference type="ARBA" id="ARBA00009500"/>
    </source>
</evidence>
<dbReference type="PANTHER" id="PTHR11461">
    <property type="entry name" value="SERINE PROTEASE INHIBITOR, SERPIN"/>
    <property type="match status" value="1"/>
</dbReference>
<organism evidence="7 8">
    <name type="scientific">Tenebrio molitor</name>
    <name type="common">Yellow mealworm beetle</name>
    <dbReference type="NCBI Taxonomy" id="7067"/>
    <lineage>
        <taxon>Eukaryota</taxon>
        <taxon>Metazoa</taxon>
        <taxon>Ecdysozoa</taxon>
        <taxon>Arthropoda</taxon>
        <taxon>Hexapoda</taxon>
        <taxon>Insecta</taxon>
        <taxon>Pterygota</taxon>
        <taxon>Neoptera</taxon>
        <taxon>Endopterygota</taxon>
        <taxon>Coleoptera</taxon>
        <taxon>Polyphaga</taxon>
        <taxon>Cucujiformia</taxon>
        <taxon>Tenebrionidae</taxon>
        <taxon>Tenebrio</taxon>
    </lineage>
</organism>
<dbReference type="Pfam" id="PF00079">
    <property type="entry name" value="Serpin"/>
    <property type="match status" value="2"/>
</dbReference>
<name>A0A8J6L2U3_TENMO</name>
<dbReference type="GO" id="GO:0004867">
    <property type="term" value="F:serine-type endopeptidase inhibitor activity"/>
    <property type="evidence" value="ECO:0007669"/>
    <property type="project" value="UniProtKB-KW"/>
</dbReference>
<keyword evidence="2" id="KW-0646">Protease inhibitor</keyword>
<feature type="chain" id="PRO_5035152498" description="Serpin domain-containing protein" evidence="5">
    <location>
        <begin position="17"/>
        <end position="780"/>
    </location>
</feature>
<accession>A0A8J6L2U3</accession>
<comment type="similarity">
    <text evidence="1 4">Belongs to the serpin family.</text>
</comment>
<keyword evidence="5" id="KW-0732">Signal</keyword>
<feature type="domain" description="Serpin" evidence="6">
    <location>
        <begin position="423"/>
        <end position="778"/>
    </location>
</feature>
<dbReference type="InterPro" id="IPR042185">
    <property type="entry name" value="Serpin_sf_2"/>
</dbReference>
<comment type="caution">
    <text evidence="7">The sequence shown here is derived from an EMBL/GenBank/DDBJ whole genome shotgun (WGS) entry which is preliminary data.</text>
</comment>
<reference evidence="7" key="2">
    <citation type="submission" date="2021-08" db="EMBL/GenBank/DDBJ databases">
        <authorList>
            <person name="Eriksson T."/>
        </authorList>
    </citation>
    <scope>NUCLEOTIDE SEQUENCE</scope>
    <source>
        <strain evidence="7">Stoneville</strain>
        <tissue evidence="7">Whole head</tissue>
    </source>
</reference>
<reference evidence="7" key="1">
    <citation type="journal article" date="2020" name="J Insects Food Feed">
        <title>The yellow mealworm (Tenebrio molitor) genome: a resource for the emerging insects as food and feed industry.</title>
        <authorList>
            <person name="Eriksson T."/>
            <person name="Andere A."/>
            <person name="Kelstrup H."/>
            <person name="Emery V."/>
            <person name="Picard C."/>
        </authorList>
    </citation>
    <scope>NUCLEOTIDE SEQUENCE</scope>
    <source>
        <strain evidence="7">Stoneville</strain>
        <tissue evidence="7">Whole head</tissue>
    </source>
</reference>
<dbReference type="InterPro" id="IPR023796">
    <property type="entry name" value="Serpin_dom"/>
</dbReference>
<evidence type="ECO:0000256" key="4">
    <source>
        <dbReference type="RuleBase" id="RU000411"/>
    </source>
</evidence>
<dbReference type="InterPro" id="IPR023795">
    <property type="entry name" value="Serpin_CS"/>
</dbReference>
<gene>
    <name evidence="7" type="ORF">GEV33_013242</name>
</gene>
<dbReference type="Gene3D" id="3.30.497.10">
    <property type="entry name" value="Antithrombin, subunit I, domain 2"/>
    <property type="match status" value="2"/>
</dbReference>
<dbReference type="InterPro" id="IPR042178">
    <property type="entry name" value="Serpin_sf_1"/>
</dbReference>
<dbReference type="PANTHER" id="PTHR11461:SF211">
    <property type="entry name" value="GH10112P-RELATED"/>
    <property type="match status" value="1"/>
</dbReference>
<dbReference type="InterPro" id="IPR000215">
    <property type="entry name" value="Serpin_fam"/>
</dbReference>
<evidence type="ECO:0000256" key="3">
    <source>
        <dbReference type="ARBA" id="ARBA00022900"/>
    </source>
</evidence>
<sequence>MKSLFLLLSCLALVLAQDELSVFVSGSRQFTGAIYNQLLVDNKENILVSPFSAETVLALTQSGAKGDTGGEIRTSLHLPDTEEKTETVIKSVLPTIQSEHCTLVTANKIYVENEYPIKEEFKRVATDVYQAPFENIEFAKNVDAATEINKWVEEQTNNKIHELVKADDLDADTKIVLVNALYFQGNWSVPFDPILTKQAKFYTSSETTVDAPTMYKESQEFNYYESEELDAQVLEVPFGDEEATMTFVLPNKKEGIAVLEKQIDKVLETPQYTRKFVQVLLPKFKIESTIDFVPVLKKLGVEKAFDIFQADFSGIAGEKGELAIAIINQKTYIDVNEVGVEAAAATDITTDREGAPAPEKFFIADHPFVFYIKIRDVVLFEGRVLSSEMRVCGFCYLFFSVASALGHGTSLQDFATANNLFTATLYKELLVNNTKNILVSPFSLQTVLALTHSGAKNATAEEIRSSLHLPPNREETELAVKNALSQVNTEGVALHTANKVYVKHNYPIKDEFKKIAKEVYQADLENIDFAKNVEAATKINQWVAEQTANKIQDLVSAASLDESSRIVLINALYFQSNWSSPFDPVYTRKSSFYTGQDVVEVDTINKYAEIYKYYECPDLQAKFLELPFQREGASMTIVLPKNKDGLSNLEKQMDAVLSNPAYVEELVEVSIPKFKIESSVDLKEVLKRLGVDSAFDSSRADFSGIAGEKGELTIGGVLQKTFIDVSENGVEAAAATVVDMFGAGVPVQPKKSFIVDRPFIFYIRVDGLILFQGRVIVPHK</sequence>
<dbReference type="AlphaFoldDB" id="A0A8J6L2U3"/>
<dbReference type="SUPFAM" id="SSF56574">
    <property type="entry name" value="Serpins"/>
    <property type="match status" value="2"/>
</dbReference>